<accession>A0ABW3Y029</accession>
<keyword evidence="1 4" id="KW-0349">Heme</keyword>
<dbReference type="SUPFAM" id="SSF52821">
    <property type="entry name" value="Rhodanese/Cell cycle control phosphatase"/>
    <property type="match status" value="1"/>
</dbReference>
<comment type="caution">
    <text evidence="7">The sequence shown here is derived from an EMBL/GenBank/DDBJ whole genome shotgun (WGS) entry which is preliminary data.</text>
</comment>
<dbReference type="InterPro" id="IPR036873">
    <property type="entry name" value="Rhodanese-like_dom_sf"/>
</dbReference>
<dbReference type="Pfam" id="PF00581">
    <property type="entry name" value="Rhodanese"/>
    <property type="match status" value="1"/>
</dbReference>
<feature type="domain" description="Rhodanese" evidence="5">
    <location>
        <begin position="257"/>
        <end position="348"/>
    </location>
</feature>
<evidence type="ECO:0000313" key="8">
    <source>
        <dbReference type="Proteomes" id="UP001597201"/>
    </source>
</evidence>
<sequence>MIRILTCILLFFTFHFALGQIRNAPLTKSDIESATRNYQKYCALCHGKNRKGNAADYAPSLSSNSLMSTMTLNFLASSIAFGRPNTAMAAYIKDYGGPLDMKEIFTLASWLKYESDAETIDLGDGPIAGDLWNGANLYAQECIKCHGKKGEGITAPALSNAAFLAFATDEYIKYAIVNGRDDTKMIGFKEILTEKETNDITAYIRSLAGGWSKEPKKLAPYPTPKQYVLNPQGKDPNFNLIEGRYAPIKEVMEAIKNKDKMILLDTRTTSEWHNAHIPGAVPIPYYVTEKDVDKGLTDKDTWIIAYCACPHAASDTVIDMLRKKGYKNTAVINEGFFGWINAGYPINAGEIKEIEN</sequence>
<dbReference type="CDD" id="cd00158">
    <property type="entry name" value="RHOD"/>
    <property type="match status" value="1"/>
</dbReference>
<dbReference type="SMART" id="SM00450">
    <property type="entry name" value="RHOD"/>
    <property type="match status" value="1"/>
</dbReference>
<protein>
    <submittedName>
        <fullName evidence="7">C-type cytochrome</fullName>
    </submittedName>
</protein>
<dbReference type="EMBL" id="JBHTMY010000002">
    <property type="protein sequence ID" value="MFD1314602.1"/>
    <property type="molecule type" value="Genomic_DNA"/>
</dbReference>
<dbReference type="PANTHER" id="PTHR33751">
    <property type="entry name" value="CBB3-TYPE CYTOCHROME C OXIDASE SUBUNIT FIXP"/>
    <property type="match status" value="1"/>
</dbReference>
<organism evidence="7 8">
    <name type="scientific">Namhaeicola litoreus</name>
    <dbReference type="NCBI Taxonomy" id="1052145"/>
    <lineage>
        <taxon>Bacteria</taxon>
        <taxon>Pseudomonadati</taxon>
        <taxon>Bacteroidota</taxon>
        <taxon>Flavobacteriia</taxon>
        <taxon>Flavobacteriales</taxon>
        <taxon>Flavobacteriaceae</taxon>
        <taxon>Namhaeicola</taxon>
    </lineage>
</organism>
<evidence type="ECO:0000256" key="3">
    <source>
        <dbReference type="ARBA" id="ARBA00023004"/>
    </source>
</evidence>
<keyword evidence="2 4" id="KW-0479">Metal-binding</keyword>
<evidence type="ECO:0000259" key="5">
    <source>
        <dbReference type="PROSITE" id="PS50206"/>
    </source>
</evidence>
<evidence type="ECO:0000256" key="2">
    <source>
        <dbReference type="ARBA" id="ARBA00022723"/>
    </source>
</evidence>
<feature type="domain" description="Cytochrome c" evidence="6">
    <location>
        <begin position="129"/>
        <end position="208"/>
    </location>
</feature>
<gene>
    <name evidence="7" type="ORF">ACFQ39_03155</name>
</gene>
<evidence type="ECO:0000259" key="6">
    <source>
        <dbReference type="PROSITE" id="PS51007"/>
    </source>
</evidence>
<dbReference type="Gene3D" id="1.10.760.10">
    <property type="entry name" value="Cytochrome c-like domain"/>
    <property type="match status" value="2"/>
</dbReference>
<dbReference type="InterPro" id="IPR050597">
    <property type="entry name" value="Cytochrome_c_Oxidase_Subunit"/>
</dbReference>
<dbReference type="Proteomes" id="UP001597201">
    <property type="component" value="Unassembled WGS sequence"/>
</dbReference>
<dbReference type="RefSeq" id="WP_377176365.1">
    <property type="nucleotide sequence ID" value="NZ_JBHTMY010000002.1"/>
</dbReference>
<dbReference type="InterPro" id="IPR036909">
    <property type="entry name" value="Cyt_c-like_dom_sf"/>
</dbReference>
<dbReference type="SUPFAM" id="SSF46626">
    <property type="entry name" value="Cytochrome c"/>
    <property type="match status" value="2"/>
</dbReference>
<reference evidence="8" key="1">
    <citation type="journal article" date="2019" name="Int. J. Syst. Evol. Microbiol.">
        <title>The Global Catalogue of Microorganisms (GCM) 10K type strain sequencing project: providing services to taxonomists for standard genome sequencing and annotation.</title>
        <authorList>
            <consortium name="The Broad Institute Genomics Platform"/>
            <consortium name="The Broad Institute Genome Sequencing Center for Infectious Disease"/>
            <person name="Wu L."/>
            <person name="Ma J."/>
        </authorList>
    </citation>
    <scope>NUCLEOTIDE SEQUENCE [LARGE SCALE GENOMIC DNA]</scope>
    <source>
        <strain evidence="8">CCUG 61485</strain>
    </source>
</reference>
<name>A0ABW3Y029_9FLAO</name>
<dbReference type="PANTHER" id="PTHR33751:SF1">
    <property type="entry name" value="CBB3-TYPE CYTOCHROME C OXIDASE SUBUNIT FIXP"/>
    <property type="match status" value="1"/>
</dbReference>
<keyword evidence="3 4" id="KW-0408">Iron</keyword>
<dbReference type="InterPro" id="IPR001763">
    <property type="entry name" value="Rhodanese-like_dom"/>
</dbReference>
<dbReference type="PROSITE" id="PS50206">
    <property type="entry name" value="RHODANESE_3"/>
    <property type="match status" value="1"/>
</dbReference>
<dbReference type="PROSITE" id="PS51007">
    <property type="entry name" value="CYTC"/>
    <property type="match status" value="2"/>
</dbReference>
<evidence type="ECO:0000313" key="7">
    <source>
        <dbReference type="EMBL" id="MFD1314602.1"/>
    </source>
</evidence>
<dbReference type="InterPro" id="IPR009056">
    <property type="entry name" value="Cyt_c-like_dom"/>
</dbReference>
<feature type="domain" description="Cytochrome c" evidence="6">
    <location>
        <begin position="29"/>
        <end position="115"/>
    </location>
</feature>
<evidence type="ECO:0000256" key="4">
    <source>
        <dbReference type="PROSITE-ProRule" id="PRU00433"/>
    </source>
</evidence>
<keyword evidence="8" id="KW-1185">Reference proteome</keyword>
<evidence type="ECO:0000256" key="1">
    <source>
        <dbReference type="ARBA" id="ARBA00022617"/>
    </source>
</evidence>
<proteinExistence type="predicted"/>
<dbReference type="Pfam" id="PF13442">
    <property type="entry name" value="Cytochrome_CBB3"/>
    <property type="match status" value="2"/>
</dbReference>
<dbReference type="Gene3D" id="3.40.250.10">
    <property type="entry name" value="Rhodanese-like domain"/>
    <property type="match status" value="1"/>
</dbReference>